<proteinExistence type="predicted"/>
<organism evidence="2">
    <name type="scientific">Veillonella ratti</name>
    <dbReference type="NCBI Taxonomy" id="103892"/>
    <lineage>
        <taxon>Bacteria</taxon>
        <taxon>Bacillati</taxon>
        <taxon>Bacillota</taxon>
        <taxon>Negativicutes</taxon>
        <taxon>Veillonellales</taxon>
        <taxon>Veillonellaceae</taxon>
        <taxon>Veillonella</taxon>
    </lineage>
</organism>
<dbReference type="AlphaFoldDB" id="A0A6N3ETZ3"/>
<reference evidence="2" key="1">
    <citation type="submission" date="2019-11" db="EMBL/GenBank/DDBJ databases">
        <authorList>
            <person name="Feng L."/>
        </authorList>
    </citation>
    <scope>NUCLEOTIDE SEQUENCE</scope>
    <source>
        <strain evidence="2">VrattiLFYP33</strain>
    </source>
</reference>
<name>A0A6N3ETZ3_9FIRM</name>
<dbReference type="InterPro" id="IPR032774">
    <property type="entry name" value="WG_beta_rep"/>
</dbReference>
<dbReference type="RefSeq" id="WP_021841323.1">
    <property type="nucleotide sequence ID" value="NZ_CACRUX010000082.1"/>
</dbReference>
<feature type="chain" id="PRO_5027029447" evidence="1">
    <location>
        <begin position="28"/>
        <end position="514"/>
    </location>
</feature>
<gene>
    <name evidence="2" type="ORF">VRLFYP33_02049</name>
</gene>
<dbReference type="PANTHER" id="PTHR37841:SF1">
    <property type="entry name" value="DUF3298 DOMAIN-CONTAINING PROTEIN"/>
    <property type="match status" value="1"/>
</dbReference>
<evidence type="ECO:0000313" key="2">
    <source>
        <dbReference type="EMBL" id="VYU43204.1"/>
    </source>
</evidence>
<feature type="signal peptide" evidence="1">
    <location>
        <begin position="1"/>
        <end position="27"/>
    </location>
</feature>
<evidence type="ECO:0000256" key="1">
    <source>
        <dbReference type="SAM" id="SignalP"/>
    </source>
</evidence>
<sequence>MKVSKRTKTWLVAAVCTFCLGYGQSQATITDTVNYLPPTVVLSDEVTYAANGQLWPTLKHDGVAMADSAVKGDDANGLKEINRAIAIVQTKEGYGLLDSKGEYVVQPAYKTVNSANRGHELVFSNPKDKTAVGVKLDAPMIKRQGYASDLYFPFKDESTKRYGFKNVGDQIVIAPKYKDVVASFSEDRAFVKTEKGQIVGIDGTGSELFTVAADYVSPYNDGLAQIERRASGFNLFGGFGGLAIGGIFGGGDSGLGIGIGVGHGHGGYLGWGDYDDGFFGFGGVEVARDKVKRGYIDRDGRIVVDSKLDYVYPMMPFGTIIENDNQLAVVDKKGNFLIPFGDYTFEGINLSDSYIALKNKHTEKRGVLNYLTNKNVLPFIYDGIDFMNDSYIVATTADNKRVYKMEPARTEIFSLSKGAKHTYYGAEGYAWVTGDSLLGDGFTGYKIIDKTGQVVYEAKDIKIQKVSNFIGDYTAVKVGGKWGIMTINGQWLVEPTYKDIQFIVPTGEAVMIFR</sequence>
<accession>A0A6N3ETZ3</accession>
<dbReference type="EMBL" id="CACRUX010000082">
    <property type="protein sequence ID" value="VYU43204.1"/>
    <property type="molecule type" value="Genomic_DNA"/>
</dbReference>
<protein>
    <submittedName>
        <fullName evidence="2">KWG Leptospira</fullName>
    </submittedName>
</protein>
<dbReference type="PANTHER" id="PTHR37841">
    <property type="entry name" value="GLR2918 PROTEIN"/>
    <property type="match status" value="1"/>
</dbReference>
<dbReference type="Pfam" id="PF14903">
    <property type="entry name" value="WG_beta_rep"/>
    <property type="match status" value="3"/>
</dbReference>
<keyword evidence="1" id="KW-0732">Signal</keyword>